<dbReference type="InterPro" id="IPR016087">
    <property type="entry name" value="Chalcone_isomerase"/>
</dbReference>
<comment type="caution">
    <text evidence="2">The sequence shown here is derived from an EMBL/GenBank/DDBJ whole genome shotgun (WGS) entry which is preliminary data.</text>
</comment>
<dbReference type="Proteomes" id="UP001565368">
    <property type="component" value="Unassembled WGS sequence"/>
</dbReference>
<gene>
    <name evidence="2" type="primary">AIM18</name>
    <name evidence="2" type="ORF">Q8F55_007780</name>
</gene>
<keyword evidence="3" id="KW-1185">Reference proteome</keyword>
<dbReference type="InterPro" id="IPR016088">
    <property type="entry name" value="Chalcone_isomerase_3-sand"/>
</dbReference>
<dbReference type="PANTHER" id="PTHR47284:SF3">
    <property type="entry name" value="FATTY-ACID-BINDING PROTEIN 2"/>
    <property type="match status" value="1"/>
</dbReference>
<dbReference type="InterPro" id="IPR036298">
    <property type="entry name" value="Chalcone_isomerase_sf"/>
</dbReference>
<dbReference type="SUPFAM" id="SSF54626">
    <property type="entry name" value="Chalcone isomerase"/>
    <property type="match status" value="1"/>
</dbReference>
<dbReference type="EMBL" id="JBBXJM010000006">
    <property type="protein sequence ID" value="KAL1406097.1"/>
    <property type="molecule type" value="Genomic_DNA"/>
</dbReference>
<dbReference type="GeneID" id="95988823"/>
<dbReference type="RefSeq" id="XP_069206041.1">
    <property type="nucleotide sequence ID" value="XM_069356200.1"/>
</dbReference>
<sequence length="316" mass="33793">MPPTHSLGLLLRSAGAARTSAARAYARTHRRSVLTALFAVLAAAGAVSYTDTERLAYLGASVSGWKAALRERYAVQLDAAPSVTAALADPDAFRVDPATSVAHPLTLEPAAAPALALVGVGVRTVSFLRMKVYSAGFYVDDYTLKHLGRLPGWADFSATELQGDKSEALVGALLAAPAACAIRIVPVRNTDFGHLRDGLTRTLLARQKAARARGELTPEDDEKLSVATQQLKGLFPAGSVPKGKQLLLVRSADGKLFAEYDGRVLGTVHNQWVADNMMLAYFANKDVISPALRDDSAHGFEYWLKQKTVPKLSAKL</sequence>
<organism evidence="2 3">
    <name type="scientific">Vanrija albida</name>
    <dbReference type="NCBI Taxonomy" id="181172"/>
    <lineage>
        <taxon>Eukaryota</taxon>
        <taxon>Fungi</taxon>
        <taxon>Dikarya</taxon>
        <taxon>Basidiomycota</taxon>
        <taxon>Agaricomycotina</taxon>
        <taxon>Tremellomycetes</taxon>
        <taxon>Trichosporonales</taxon>
        <taxon>Trichosporonaceae</taxon>
        <taxon>Vanrija</taxon>
    </lineage>
</organism>
<evidence type="ECO:0000313" key="3">
    <source>
        <dbReference type="Proteomes" id="UP001565368"/>
    </source>
</evidence>
<feature type="domain" description="Chalcone isomerase" evidence="1">
    <location>
        <begin position="115"/>
        <end position="295"/>
    </location>
</feature>
<name>A0ABR3PUQ7_9TREE</name>
<reference evidence="2 3" key="1">
    <citation type="submission" date="2023-08" db="EMBL/GenBank/DDBJ databases">
        <title>Annotated Genome Sequence of Vanrija albida AlHP1.</title>
        <authorList>
            <person name="Herzog R."/>
        </authorList>
    </citation>
    <scope>NUCLEOTIDE SEQUENCE [LARGE SCALE GENOMIC DNA]</scope>
    <source>
        <strain evidence="2 3">AlHP1</strain>
    </source>
</reference>
<accession>A0ABR3PUQ7</accession>
<proteinExistence type="predicted"/>
<evidence type="ECO:0000259" key="1">
    <source>
        <dbReference type="Pfam" id="PF16035"/>
    </source>
</evidence>
<dbReference type="Gene3D" id="3.50.70.10">
    <property type="match status" value="1"/>
</dbReference>
<dbReference type="PANTHER" id="PTHR47284">
    <property type="entry name" value="FATTY-ACID-BINDING PROTEIN 2"/>
    <property type="match status" value="1"/>
</dbReference>
<protein>
    <submittedName>
        <fullName evidence="2">Altered inheritance of mitochondria protein 18 mitochondrial</fullName>
    </submittedName>
</protein>
<dbReference type="Pfam" id="PF16035">
    <property type="entry name" value="Chalcone_2"/>
    <property type="match status" value="1"/>
</dbReference>
<evidence type="ECO:0000313" key="2">
    <source>
        <dbReference type="EMBL" id="KAL1406097.1"/>
    </source>
</evidence>